<dbReference type="EC" id="6.1.1.15" evidence="2"/>
<evidence type="ECO:0000313" key="3">
    <source>
        <dbReference type="Proteomes" id="UP001631993"/>
    </source>
</evidence>
<protein>
    <submittedName>
        <fullName evidence="2">Proline--tRNA ligase</fullName>
        <ecNumber evidence="2">6.1.1.15</ecNumber>
    </submittedName>
</protein>
<dbReference type="GO" id="GO:0004827">
    <property type="term" value="F:proline-tRNA ligase activity"/>
    <property type="evidence" value="ECO:0007669"/>
    <property type="project" value="UniProtKB-EC"/>
</dbReference>
<keyword evidence="2" id="KW-0436">Ligase</keyword>
<accession>A0ABW9IZK4</accession>
<evidence type="ECO:0000259" key="1">
    <source>
        <dbReference type="SMART" id="SM00946"/>
    </source>
</evidence>
<dbReference type="Gene3D" id="3.30.110.30">
    <property type="entry name" value="C-terminal domain of ProRS"/>
    <property type="match status" value="1"/>
</dbReference>
<dbReference type="Proteomes" id="UP001631993">
    <property type="component" value="Unassembled WGS sequence"/>
</dbReference>
<evidence type="ECO:0000313" key="2">
    <source>
        <dbReference type="EMBL" id="MFM9653871.1"/>
    </source>
</evidence>
<dbReference type="EMBL" id="JBJVNE010000508">
    <property type="protein sequence ID" value="MFM9653871.1"/>
    <property type="molecule type" value="Genomic_DNA"/>
</dbReference>
<keyword evidence="3" id="KW-1185">Reference proteome</keyword>
<organism evidence="2 3">
    <name type="scientific">Streptomyces galilaeus</name>
    <dbReference type="NCBI Taxonomy" id="33899"/>
    <lineage>
        <taxon>Bacteria</taxon>
        <taxon>Bacillati</taxon>
        <taxon>Actinomycetota</taxon>
        <taxon>Actinomycetes</taxon>
        <taxon>Kitasatosporales</taxon>
        <taxon>Streptomycetaceae</taxon>
        <taxon>Streptomyces</taxon>
    </lineage>
</organism>
<reference evidence="2 3" key="1">
    <citation type="submission" date="2024-12" db="EMBL/GenBank/DDBJ databases">
        <title>Forecasting of Potato common scab and diversities of Pathogenic streptomyces spp. in china.</title>
        <authorList>
            <person name="Handique U."/>
            <person name="Wu J."/>
        </authorList>
    </citation>
    <scope>NUCLEOTIDE SEQUENCE [LARGE SCALE GENOMIC DNA]</scope>
    <source>
        <strain evidence="2 3">ZRIMU1585</strain>
    </source>
</reference>
<feature type="domain" description="Proline-tRNA ligase class II C-terminal" evidence="1">
    <location>
        <begin position="5"/>
        <end position="72"/>
    </location>
</feature>
<proteinExistence type="predicted"/>
<dbReference type="SUPFAM" id="SSF64586">
    <property type="entry name" value="C-terminal domain of ProRS"/>
    <property type="match status" value="1"/>
</dbReference>
<dbReference type="SMART" id="SM00946">
    <property type="entry name" value="ProRS-C_1"/>
    <property type="match status" value="1"/>
</dbReference>
<gene>
    <name evidence="2" type="ORF">ACKI1S_48795</name>
</gene>
<dbReference type="InterPro" id="IPR016061">
    <property type="entry name" value="Pro-tRNA_ligase_II_C"/>
</dbReference>
<dbReference type="InterPro" id="IPR017449">
    <property type="entry name" value="Pro-tRNA_synth_II"/>
</dbReference>
<feature type="non-terminal residue" evidence="2">
    <location>
        <position position="1"/>
    </location>
</feature>
<sequence>RANHWNEFIHILDTKAGFVSAHWDGKAETEEKIKELSKATIRCIPLHNEQEEGVCILTGKPSKERVLFARAY</sequence>
<dbReference type="Pfam" id="PF09180">
    <property type="entry name" value="ProRS-C_1"/>
    <property type="match status" value="1"/>
</dbReference>
<name>A0ABW9IZK4_STRGJ</name>
<comment type="caution">
    <text evidence="2">The sequence shown here is derived from an EMBL/GenBank/DDBJ whole genome shotgun (WGS) entry which is preliminary data.</text>
</comment>